<dbReference type="PROSITE" id="PS01000">
    <property type="entry name" value="SDH_CYT_1"/>
    <property type="match status" value="1"/>
</dbReference>
<accession>M4QCU6</accession>
<evidence type="ECO:0000256" key="1">
    <source>
        <dbReference type="ARBA" id="ARBA00004141"/>
    </source>
</evidence>
<dbReference type="NCBIfam" id="TIGR02970">
    <property type="entry name" value="succ_dehyd_cytB"/>
    <property type="match status" value="1"/>
</dbReference>
<protein>
    <submittedName>
        <fullName evidence="10">Succinate dehydrogenase subunit 3</fullName>
        <ecNumber evidence="10">1.3.5.1</ecNumber>
    </submittedName>
</protein>
<feature type="transmembrane region" description="Helical" evidence="9">
    <location>
        <begin position="70"/>
        <end position="88"/>
    </location>
</feature>
<dbReference type="GO" id="GO:0006099">
    <property type="term" value="P:tricarboxylic acid cycle"/>
    <property type="evidence" value="ECO:0007669"/>
    <property type="project" value="InterPro"/>
</dbReference>
<evidence type="ECO:0000256" key="8">
    <source>
        <dbReference type="PIRSR" id="PIRSR000178-1"/>
    </source>
</evidence>
<name>M4QCU6_ANDGO</name>
<dbReference type="PANTHER" id="PTHR10978:SF5">
    <property type="entry name" value="SUCCINATE DEHYDROGENASE CYTOCHROME B560 SUBUNIT, MITOCHONDRIAL"/>
    <property type="match status" value="1"/>
</dbReference>
<comment type="subcellular location">
    <subcellularLocation>
        <location evidence="1">Membrane</location>
        <topology evidence="1">Multi-pass membrane protein</topology>
    </subcellularLocation>
</comment>
<evidence type="ECO:0000256" key="5">
    <source>
        <dbReference type="ARBA" id="ARBA00022989"/>
    </source>
</evidence>
<dbReference type="GO" id="GO:0006121">
    <property type="term" value="P:mitochondrial electron transport, succinate to ubiquinone"/>
    <property type="evidence" value="ECO:0007669"/>
    <property type="project" value="TreeGrafter"/>
</dbReference>
<gene>
    <name evidence="10" type="primary">sdh3</name>
</gene>
<keyword evidence="2 8" id="KW-0349">Heme</keyword>
<sequence length="134" mass="15324">MKTIRPLSPHLSIYKPQLTSTLSIFHRMTGAGLSVFLFLSVLSYQFYLIFAPSCSLLRSFGDLINHSTNHWMFLSLAFLILFAFYYHVCNGIRHLFWDFGYGLDIKQLYTSGYAVLIVSFSLTVLTWILPGLLG</sequence>
<evidence type="ECO:0000256" key="6">
    <source>
        <dbReference type="ARBA" id="ARBA00023004"/>
    </source>
</evidence>
<dbReference type="InterPro" id="IPR000701">
    <property type="entry name" value="SuccDH_FuR_B_TM-su"/>
</dbReference>
<dbReference type="RefSeq" id="YP_007890526.1">
    <property type="nucleotide sequence ID" value="NC_021124.1"/>
</dbReference>
<evidence type="ECO:0000256" key="9">
    <source>
        <dbReference type="SAM" id="Phobius"/>
    </source>
</evidence>
<proteinExistence type="predicted"/>
<dbReference type="SUPFAM" id="SSF81343">
    <property type="entry name" value="Fumarate reductase respiratory complex transmembrane subunits"/>
    <property type="match status" value="1"/>
</dbReference>
<keyword evidence="5 9" id="KW-1133">Transmembrane helix</keyword>
<keyword evidence="6 8" id="KW-0408">Iron</keyword>
<evidence type="ECO:0000256" key="4">
    <source>
        <dbReference type="ARBA" id="ARBA00022723"/>
    </source>
</evidence>
<keyword evidence="3 9" id="KW-0812">Transmembrane</keyword>
<dbReference type="GO" id="GO:0009055">
    <property type="term" value="F:electron transfer activity"/>
    <property type="evidence" value="ECO:0007669"/>
    <property type="project" value="InterPro"/>
</dbReference>
<dbReference type="GO" id="GO:0016020">
    <property type="term" value="C:membrane"/>
    <property type="evidence" value="ECO:0007669"/>
    <property type="project" value="UniProtKB-SubCell"/>
</dbReference>
<keyword evidence="10" id="KW-0496">Mitochondrion</keyword>
<evidence type="ECO:0000256" key="3">
    <source>
        <dbReference type="ARBA" id="ARBA00022692"/>
    </source>
</evidence>
<geneLocation type="mitochondrion" evidence="10"/>
<dbReference type="InterPro" id="IPR018495">
    <property type="entry name" value="Succ_DH_cyt_bsu_CS"/>
</dbReference>
<dbReference type="InterPro" id="IPR034804">
    <property type="entry name" value="SQR/QFR_C/D"/>
</dbReference>
<feature type="transmembrane region" description="Helical" evidence="9">
    <location>
        <begin position="108"/>
        <end position="129"/>
    </location>
</feature>
<dbReference type="PANTHER" id="PTHR10978">
    <property type="entry name" value="SUCCINATE DEHYDROGENASE CYTOCHROME B560 SUBUNIT"/>
    <property type="match status" value="1"/>
</dbReference>
<comment type="cofactor">
    <cofactor evidence="8">
        <name>heme</name>
        <dbReference type="ChEBI" id="CHEBI:30413"/>
    </cofactor>
    <text evidence="8">The heme is bound between the two transmembrane subunits.</text>
</comment>
<dbReference type="GO" id="GO:0005739">
    <property type="term" value="C:mitochondrion"/>
    <property type="evidence" value="ECO:0007669"/>
    <property type="project" value="GOC"/>
</dbReference>
<dbReference type="PIRSF" id="PIRSF000178">
    <property type="entry name" value="SDH_cyt_b560"/>
    <property type="match status" value="1"/>
</dbReference>
<evidence type="ECO:0000256" key="2">
    <source>
        <dbReference type="ARBA" id="ARBA00022617"/>
    </source>
</evidence>
<dbReference type="Pfam" id="PF01127">
    <property type="entry name" value="Sdh_cyt"/>
    <property type="match status" value="1"/>
</dbReference>
<dbReference type="CDD" id="cd03499">
    <property type="entry name" value="SQR_TypeC_SdhC"/>
    <property type="match status" value="1"/>
</dbReference>
<dbReference type="AlphaFoldDB" id="M4QCU6"/>
<evidence type="ECO:0000256" key="7">
    <source>
        <dbReference type="ARBA" id="ARBA00023136"/>
    </source>
</evidence>
<dbReference type="EC" id="1.3.5.1" evidence="10"/>
<dbReference type="GO" id="GO:0046872">
    <property type="term" value="F:metal ion binding"/>
    <property type="evidence" value="ECO:0007669"/>
    <property type="project" value="UniProtKB-KW"/>
</dbReference>
<dbReference type="InterPro" id="IPR014314">
    <property type="entry name" value="Succ_DH_cytb556"/>
</dbReference>
<organism evidence="10">
    <name type="scientific">Andalucia godoyi</name>
    <name type="common">Flagellate</name>
    <dbReference type="NCBI Taxonomy" id="505711"/>
    <lineage>
        <taxon>Eukaryota</taxon>
        <taxon>Discoba</taxon>
        <taxon>Jakobida</taxon>
        <taxon>Andalucina</taxon>
        <taxon>Andaluciidae</taxon>
        <taxon>Andalucia</taxon>
    </lineage>
</organism>
<dbReference type="PROSITE" id="PS01001">
    <property type="entry name" value="SDH_CYT_2"/>
    <property type="match status" value="1"/>
</dbReference>
<dbReference type="GeneID" id="15332883"/>
<reference evidence="10" key="1">
    <citation type="journal article" date="2013" name="Genome Biol. Evol.">
        <title>Strikingly bacteria-like and gene-rich mitochondrial genomes throughout jakobid protists.</title>
        <authorList>
            <person name="Burger G."/>
            <person name="Gray M.W."/>
            <person name="Forget L."/>
            <person name="Lang B.F."/>
        </authorList>
    </citation>
    <scope>NUCLEOTIDE SEQUENCE</scope>
    <source>
        <strain evidence="10">ATCC PRA-185</strain>
    </source>
</reference>
<feature type="binding site" description="axial binding residue" evidence="8">
    <location>
        <position position="87"/>
    </location>
    <ligand>
        <name>heme</name>
        <dbReference type="ChEBI" id="CHEBI:30413"/>
        <note>ligand shared with second transmembrane subunit</note>
    </ligand>
    <ligandPart>
        <name>Fe</name>
        <dbReference type="ChEBI" id="CHEBI:18248"/>
    </ligandPart>
</feature>
<evidence type="ECO:0000313" key="10">
    <source>
        <dbReference type="EMBL" id="AGH24020.1"/>
    </source>
</evidence>
<dbReference type="GO" id="GO:0008177">
    <property type="term" value="F:succinate dehydrogenase (quinone) activity"/>
    <property type="evidence" value="ECO:0007669"/>
    <property type="project" value="UniProtKB-EC"/>
</dbReference>
<keyword evidence="7 9" id="KW-0472">Membrane</keyword>
<dbReference type="EMBL" id="KC353352">
    <property type="protein sequence ID" value="AGH24020.1"/>
    <property type="molecule type" value="Genomic_DNA"/>
</dbReference>
<dbReference type="Gene3D" id="1.20.1300.10">
    <property type="entry name" value="Fumarate reductase/succinate dehydrogenase, transmembrane subunit"/>
    <property type="match status" value="1"/>
</dbReference>
<keyword evidence="10" id="KW-0560">Oxidoreductase</keyword>
<keyword evidence="4 8" id="KW-0479">Metal-binding</keyword>
<feature type="transmembrane region" description="Helical" evidence="9">
    <location>
        <begin position="30"/>
        <end position="50"/>
    </location>
</feature>